<sequence>MPLFTATIALGSVPGSLSFLSKLFTTTETSSTQCSPSGSPLLSPISNNLSKHSPRCCSRRTPWICSASNVSNNTESYGQAGTASARVLQDSSTPPEAVRQSQNERSADWEAARSYNASGFIYEGRVEGFNGGGLLVRFRSLVGFLPFPQLSPSHFCKEPTKSIHEIAKGLTGSLISVKVIQAHEESRKLIFSEKEAVWSKFSGKIKLGDIFEARVGSVEDYGAFVHLRFPDGLYHLTGLVHVSEVSWDLVQSVRDVLSEGDEVKVKIISIDREKSRITLSIRQLEEDPLLETLEKVIPQDGSVGSDSLTISDGNNIEPLPGLETIFEELLREDGMRTLLIQCMQCILGLATRYVLKILKDRACINDVRISRQGFEKRVVSQDLQLWLSNAPPINQSFTLLARAGRQVQEIQLTTSLDQEGIKKALQRVLERVP</sequence>
<dbReference type="PANTHER" id="PTHR47559">
    <property type="entry name" value="OS03G0844900 PROTEIN"/>
    <property type="match status" value="1"/>
</dbReference>
<dbReference type="AlphaFoldDB" id="A0A978V2D5"/>
<feature type="domain" description="S1 motif" evidence="2">
    <location>
        <begin position="119"/>
        <end position="194"/>
    </location>
</feature>
<accession>A0A978V2D5</accession>
<protein>
    <recommendedName>
        <fullName evidence="2">S1 motif domain-containing protein</fullName>
    </recommendedName>
</protein>
<dbReference type="SUPFAM" id="SSF50249">
    <property type="entry name" value="Nucleic acid-binding proteins"/>
    <property type="match status" value="2"/>
</dbReference>
<dbReference type="Pfam" id="PF00575">
    <property type="entry name" value="S1"/>
    <property type="match status" value="1"/>
</dbReference>
<organism evidence="3 4">
    <name type="scientific">Ziziphus jujuba var. spinosa</name>
    <dbReference type="NCBI Taxonomy" id="714518"/>
    <lineage>
        <taxon>Eukaryota</taxon>
        <taxon>Viridiplantae</taxon>
        <taxon>Streptophyta</taxon>
        <taxon>Embryophyta</taxon>
        <taxon>Tracheophyta</taxon>
        <taxon>Spermatophyta</taxon>
        <taxon>Magnoliopsida</taxon>
        <taxon>eudicotyledons</taxon>
        <taxon>Gunneridae</taxon>
        <taxon>Pentapetalae</taxon>
        <taxon>rosids</taxon>
        <taxon>fabids</taxon>
        <taxon>Rosales</taxon>
        <taxon>Rhamnaceae</taxon>
        <taxon>Paliureae</taxon>
        <taxon>Ziziphus</taxon>
    </lineage>
</organism>
<dbReference type="EMBL" id="JAEACU010000007">
    <property type="protein sequence ID" value="KAH7521518.1"/>
    <property type="molecule type" value="Genomic_DNA"/>
</dbReference>
<feature type="region of interest" description="Disordered" evidence="1">
    <location>
        <begin position="81"/>
        <end position="105"/>
    </location>
</feature>
<evidence type="ECO:0000313" key="4">
    <source>
        <dbReference type="Proteomes" id="UP000813462"/>
    </source>
</evidence>
<name>A0A978V2D5_ZIZJJ</name>
<evidence type="ECO:0000259" key="2">
    <source>
        <dbReference type="PROSITE" id="PS50126"/>
    </source>
</evidence>
<dbReference type="GO" id="GO:0003676">
    <property type="term" value="F:nucleic acid binding"/>
    <property type="evidence" value="ECO:0007669"/>
    <property type="project" value="InterPro"/>
</dbReference>
<reference evidence="3" key="1">
    <citation type="journal article" date="2021" name="Front. Plant Sci.">
        <title>Chromosome-Scale Genome Assembly for Chinese Sour Jujube and Insights Into Its Genome Evolution and Domestication Signature.</title>
        <authorList>
            <person name="Shen L.-Y."/>
            <person name="Luo H."/>
            <person name="Wang X.-L."/>
            <person name="Wang X.-M."/>
            <person name="Qiu X.-J."/>
            <person name="Liu H."/>
            <person name="Zhou S.-S."/>
            <person name="Jia K.-H."/>
            <person name="Nie S."/>
            <person name="Bao Y.-T."/>
            <person name="Zhang R.-G."/>
            <person name="Yun Q.-Z."/>
            <person name="Chai Y.-H."/>
            <person name="Lu J.-Y."/>
            <person name="Li Y."/>
            <person name="Zhao S.-W."/>
            <person name="Mao J.-F."/>
            <person name="Jia S.-G."/>
            <person name="Mao Y.-M."/>
        </authorList>
    </citation>
    <scope>NUCLEOTIDE SEQUENCE</scope>
    <source>
        <strain evidence="3">AT0</strain>
        <tissue evidence="3">Leaf</tissue>
    </source>
</reference>
<dbReference type="InterPro" id="IPR003029">
    <property type="entry name" value="S1_domain"/>
</dbReference>
<dbReference type="InterPro" id="IPR052757">
    <property type="entry name" value="Ribosomal_protein_S1"/>
</dbReference>
<feature type="domain" description="S1 motif" evidence="2">
    <location>
        <begin position="208"/>
        <end position="282"/>
    </location>
</feature>
<dbReference type="PANTHER" id="PTHR47559:SF1">
    <property type="entry name" value="OS03G0844900 PROTEIN"/>
    <property type="match status" value="1"/>
</dbReference>
<dbReference type="Gene3D" id="2.40.50.140">
    <property type="entry name" value="Nucleic acid-binding proteins"/>
    <property type="match status" value="2"/>
</dbReference>
<evidence type="ECO:0000313" key="3">
    <source>
        <dbReference type="EMBL" id="KAH7521518.1"/>
    </source>
</evidence>
<comment type="caution">
    <text evidence="3">The sequence shown here is derived from an EMBL/GenBank/DDBJ whole genome shotgun (WGS) entry which is preliminary data.</text>
</comment>
<gene>
    <name evidence="3" type="ORF">FEM48_Zijuj07G0042100</name>
</gene>
<dbReference type="InterPro" id="IPR012340">
    <property type="entry name" value="NA-bd_OB-fold"/>
</dbReference>
<proteinExistence type="predicted"/>
<feature type="compositionally biased region" description="Polar residues" evidence="1">
    <location>
        <begin position="89"/>
        <end position="104"/>
    </location>
</feature>
<evidence type="ECO:0000256" key="1">
    <source>
        <dbReference type="SAM" id="MobiDB-lite"/>
    </source>
</evidence>
<dbReference type="Proteomes" id="UP000813462">
    <property type="component" value="Unassembled WGS sequence"/>
</dbReference>
<dbReference type="SMART" id="SM00316">
    <property type="entry name" value="S1"/>
    <property type="match status" value="2"/>
</dbReference>
<dbReference type="PROSITE" id="PS50126">
    <property type="entry name" value="S1"/>
    <property type="match status" value="2"/>
</dbReference>